<accession>A0A0W0F8M6</accession>
<comment type="caution">
    <text evidence="2">The sequence shown here is derived from an EMBL/GenBank/DDBJ whole genome shotgun (WGS) entry which is preliminary data.</text>
</comment>
<reference evidence="2 3" key="1">
    <citation type="submission" date="2015-12" db="EMBL/GenBank/DDBJ databases">
        <title>Draft genome sequence of Moniliophthora roreri, the causal agent of frosty pod rot of cacao.</title>
        <authorList>
            <person name="Aime M.C."/>
            <person name="Diaz-Valderrama J.R."/>
            <person name="Kijpornyongpan T."/>
            <person name="Phillips-Mora W."/>
        </authorList>
    </citation>
    <scope>NUCLEOTIDE SEQUENCE [LARGE SCALE GENOMIC DNA]</scope>
    <source>
        <strain evidence="2 3">MCA 2952</strain>
    </source>
</reference>
<organism evidence="2 3">
    <name type="scientific">Moniliophthora roreri</name>
    <name type="common">Frosty pod rot fungus</name>
    <name type="synonym">Monilia roreri</name>
    <dbReference type="NCBI Taxonomy" id="221103"/>
    <lineage>
        <taxon>Eukaryota</taxon>
        <taxon>Fungi</taxon>
        <taxon>Dikarya</taxon>
        <taxon>Basidiomycota</taxon>
        <taxon>Agaricomycotina</taxon>
        <taxon>Agaricomycetes</taxon>
        <taxon>Agaricomycetidae</taxon>
        <taxon>Agaricales</taxon>
        <taxon>Marasmiineae</taxon>
        <taxon>Marasmiaceae</taxon>
        <taxon>Moniliophthora</taxon>
    </lineage>
</organism>
<name>A0A0W0F8M6_MONRR</name>
<evidence type="ECO:0000256" key="1">
    <source>
        <dbReference type="SAM" id="MobiDB-lite"/>
    </source>
</evidence>
<gene>
    <name evidence="2" type="ORF">WG66_14825</name>
</gene>
<protein>
    <submittedName>
        <fullName evidence="2">Uncharacterized protein</fullName>
    </submittedName>
</protein>
<feature type="region of interest" description="Disordered" evidence="1">
    <location>
        <begin position="1"/>
        <end position="30"/>
    </location>
</feature>
<feature type="compositionally biased region" description="Basic and acidic residues" evidence="1">
    <location>
        <begin position="1"/>
        <end position="26"/>
    </location>
</feature>
<dbReference type="AlphaFoldDB" id="A0A0W0F8M6"/>
<proteinExistence type="predicted"/>
<dbReference type="EMBL" id="LATX01002210">
    <property type="protein sequence ID" value="KTB32596.1"/>
    <property type="molecule type" value="Genomic_DNA"/>
</dbReference>
<sequence length="64" mass="7043">MLEPKTDDERNKWDESKTAASSKREATASGRLSIKSQIIGWIPQMVPALPRPKQTAAFTDKASA</sequence>
<dbReference type="Proteomes" id="UP000054988">
    <property type="component" value="Unassembled WGS sequence"/>
</dbReference>
<evidence type="ECO:0000313" key="2">
    <source>
        <dbReference type="EMBL" id="KTB32596.1"/>
    </source>
</evidence>
<evidence type="ECO:0000313" key="3">
    <source>
        <dbReference type="Proteomes" id="UP000054988"/>
    </source>
</evidence>